<reference evidence="4" key="1">
    <citation type="submission" date="2020-10" db="EMBL/GenBank/DDBJ databases">
        <authorList>
            <person name="Kikuchi T."/>
        </authorList>
    </citation>
    <scope>NUCLEOTIDE SEQUENCE</scope>
    <source>
        <strain evidence="4">NKZ352</strain>
    </source>
</reference>
<evidence type="ECO:0000256" key="3">
    <source>
        <dbReference type="ARBA" id="ARBA00023004"/>
    </source>
</evidence>
<dbReference type="AlphaFoldDB" id="A0A8S1HPV1"/>
<evidence type="ECO:0000256" key="2">
    <source>
        <dbReference type="ARBA" id="ARBA00022723"/>
    </source>
</evidence>
<keyword evidence="1" id="KW-0349">Heme</keyword>
<dbReference type="GO" id="GO:0046872">
    <property type="term" value="F:metal ion binding"/>
    <property type="evidence" value="ECO:0007669"/>
    <property type="project" value="UniProtKB-KW"/>
</dbReference>
<dbReference type="InterPro" id="IPR012292">
    <property type="entry name" value="Globin/Proto"/>
</dbReference>
<dbReference type="Gene3D" id="1.10.490.10">
    <property type="entry name" value="Globins"/>
    <property type="match status" value="1"/>
</dbReference>
<keyword evidence="2" id="KW-0479">Metal-binding</keyword>
<dbReference type="PANTHER" id="PTHR46458:SF12">
    <property type="entry name" value="GLOBIN FAMILY PROFILE DOMAIN-CONTAINING PROTEIN"/>
    <property type="match status" value="1"/>
</dbReference>
<dbReference type="GO" id="GO:0020037">
    <property type="term" value="F:heme binding"/>
    <property type="evidence" value="ECO:0007669"/>
    <property type="project" value="InterPro"/>
</dbReference>
<proteinExistence type="predicted"/>
<dbReference type="PANTHER" id="PTHR46458">
    <property type="entry name" value="BLR2807 PROTEIN"/>
    <property type="match status" value="1"/>
</dbReference>
<gene>
    <name evidence="4" type="ORF">CAUJ_LOCUS12881</name>
</gene>
<evidence type="ECO:0000313" key="5">
    <source>
        <dbReference type="Proteomes" id="UP000835052"/>
    </source>
</evidence>
<name>A0A8S1HPV1_9PELO</name>
<dbReference type="Proteomes" id="UP000835052">
    <property type="component" value="Unassembled WGS sequence"/>
</dbReference>
<keyword evidence="5" id="KW-1185">Reference proteome</keyword>
<accession>A0A8S1HPV1</accession>
<keyword evidence="3" id="KW-0408">Iron</keyword>
<sequence>MLVVDTTPQPSHTGTDISLERLWMSSSESEDVQHVFRRSLSTRTTSKERLPLRRQRPSTLHVRRHRSTAIPTVRLEESREVEVSGSNDESADRLRVEPYVSRSISPLGRSHVRRGEVLAMLNRIWKSDECTKRGSVQKMKALDIPVEPLTRQLSLSDTNVTPNVLPVRVNRLCLSARQKKLLKNSFNTLNSGGTFMKLMEQIFRRLECKFPDMRSIFLTTAFVNSLSRERSSPTLVRTEHDHCKCMVGIFERIVENLDQVDEQLAMVRQYGQKHAQMAESGFFRRHDRTDVVKFNHESIKAWRLLLASVTDEMKVGYDRTSKIKERRGSCSNRSVCLSTT</sequence>
<dbReference type="InterPro" id="IPR044399">
    <property type="entry name" value="Mb-like_M"/>
</dbReference>
<dbReference type="CDD" id="cd01040">
    <property type="entry name" value="Mb-like"/>
    <property type="match status" value="1"/>
</dbReference>
<dbReference type="EMBL" id="CAJGYM010000083">
    <property type="protein sequence ID" value="CAD6196970.1"/>
    <property type="molecule type" value="Genomic_DNA"/>
</dbReference>
<organism evidence="4 5">
    <name type="scientific">Caenorhabditis auriculariae</name>
    <dbReference type="NCBI Taxonomy" id="2777116"/>
    <lineage>
        <taxon>Eukaryota</taxon>
        <taxon>Metazoa</taxon>
        <taxon>Ecdysozoa</taxon>
        <taxon>Nematoda</taxon>
        <taxon>Chromadorea</taxon>
        <taxon>Rhabditida</taxon>
        <taxon>Rhabditina</taxon>
        <taxon>Rhabditomorpha</taxon>
        <taxon>Rhabditoidea</taxon>
        <taxon>Rhabditidae</taxon>
        <taxon>Peloderinae</taxon>
        <taxon>Caenorhabditis</taxon>
    </lineage>
</organism>
<dbReference type="SUPFAM" id="SSF46458">
    <property type="entry name" value="Globin-like"/>
    <property type="match status" value="1"/>
</dbReference>
<protein>
    <recommendedName>
        <fullName evidence="6">Globin family profile domain-containing protein</fullName>
    </recommendedName>
</protein>
<dbReference type="InterPro" id="IPR009050">
    <property type="entry name" value="Globin-like_sf"/>
</dbReference>
<evidence type="ECO:0000313" key="4">
    <source>
        <dbReference type="EMBL" id="CAD6196970.1"/>
    </source>
</evidence>
<dbReference type="InterPro" id="IPR050532">
    <property type="entry name" value="Globin-like_OT"/>
</dbReference>
<evidence type="ECO:0000256" key="1">
    <source>
        <dbReference type="ARBA" id="ARBA00022617"/>
    </source>
</evidence>
<evidence type="ECO:0008006" key="6">
    <source>
        <dbReference type="Google" id="ProtNLM"/>
    </source>
</evidence>
<dbReference type="OrthoDB" id="5786609at2759"/>
<comment type="caution">
    <text evidence="4">The sequence shown here is derived from an EMBL/GenBank/DDBJ whole genome shotgun (WGS) entry which is preliminary data.</text>
</comment>
<dbReference type="GO" id="GO:0019825">
    <property type="term" value="F:oxygen binding"/>
    <property type="evidence" value="ECO:0007669"/>
    <property type="project" value="InterPro"/>
</dbReference>